<evidence type="ECO:0000313" key="1">
    <source>
        <dbReference type="EMBL" id="OMP09219.1"/>
    </source>
</evidence>
<protein>
    <submittedName>
        <fullName evidence="1">Uncharacterized protein</fullName>
    </submittedName>
</protein>
<reference evidence="2" key="1">
    <citation type="submission" date="2013-09" db="EMBL/GenBank/DDBJ databases">
        <title>Corchorus olitorius genome sequencing.</title>
        <authorList>
            <person name="Alam M."/>
            <person name="Haque M.S."/>
            <person name="Islam M.S."/>
            <person name="Emdad E.M."/>
            <person name="Islam M.M."/>
            <person name="Ahmed B."/>
            <person name="Halim A."/>
            <person name="Hossen Q.M.M."/>
            <person name="Hossain M.Z."/>
            <person name="Ahmed R."/>
            <person name="Khan M.M."/>
            <person name="Islam R."/>
            <person name="Rashid M.M."/>
            <person name="Khan S.A."/>
            <person name="Rahman M.S."/>
            <person name="Alam M."/>
            <person name="Yahiya A.S."/>
            <person name="Khan M.S."/>
            <person name="Azam M.S."/>
            <person name="Haque T."/>
            <person name="Lashkar M.Z.H."/>
            <person name="Akhand A.I."/>
            <person name="Morshed G."/>
            <person name="Roy S."/>
            <person name="Uddin K.S."/>
            <person name="Rabeya T."/>
            <person name="Hossain A.S."/>
            <person name="Chowdhury A."/>
            <person name="Snigdha A.R."/>
            <person name="Mortoza M.S."/>
            <person name="Matin S.A."/>
            <person name="Hoque S.M.E."/>
            <person name="Islam M.K."/>
            <person name="Roy D.K."/>
            <person name="Haider R."/>
            <person name="Moosa M.M."/>
            <person name="Elias S.M."/>
            <person name="Hasan A.M."/>
            <person name="Jahan S."/>
            <person name="Shafiuddin M."/>
            <person name="Mahmood N."/>
            <person name="Shommy N.S."/>
        </authorList>
    </citation>
    <scope>NUCLEOTIDE SEQUENCE [LARGE SCALE GENOMIC DNA]</scope>
    <source>
        <strain evidence="2">cv. O-4</strain>
    </source>
</reference>
<comment type="caution">
    <text evidence="1">The sequence shown here is derived from an EMBL/GenBank/DDBJ whole genome shotgun (WGS) entry which is preliminary data.</text>
</comment>
<proteinExistence type="predicted"/>
<organism evidence="1 2">
    <name type="scientific">Corchorus olitorius</name>
    <dbReference type="NCBI Taxonomy" id="93759"/>
    <lineage>
        <taxon>Eukaryota</taxon>
        <taxon>Viridiplantae</taxon>
        <taxon>Streptophyta</taxon>
        <taxon>Embryophyta</taxon>
        <taxon>Tracheophyta</taxon>
        <taxon>Spermatophyta</taxon>
        <taxon>Magnoliopsida</taxon>
        <taxon>eudicotyledons</taxon>
        <taxon>Gunneridae</taxon>
        <taxon>Pentapetalae</taxon>
        <taxon>rosids</taxon>
        <taxon>malvids</taxon>
        <taxon>Malvales</taxon>
        <taxon>Malvaceae</taxon>
        <taxon>Grewioideae</taxon>
        <taxon>Apeibeae</taxon>
        <taxon>Corchorus</taxon>
    </lineage>
</organism>
<keyword evidence="2" id="KW-1185">Reference proteome</keyword>
<dbReference type="EMBL" id="AWUE01012424">
    <property type="protein sequence ID" value="OMP09219.1"/>
    <property type="molecule type" value="Genomic_DNA"/>
</dbReference>
<evidence type="ECO:0000313" key="2">
    <source>
        <dbReference type="Proteomes" id="UP000187203"/>
    </source>
</evidence>
<gene>
    <name evidence="1" type="ORF">COLO4_05691</name>
</gene>
<dbReference type="AlphaFoldDB" id="A0A1R3KQA1"/>
<accession>A0A1R3KQA1</accession>
<name>A0A1R3KQA1_9ROSI</name>
<sequence>MAVFEQGFAPSRQQVSFDYSARVETLLPQVKLAATDMG</sequence>
<dbReference type="Proteomes" id="UP000187203">
    <property type="component" value="Unassembled WGS sequence"/>
</dbReference>